<dbReference type="GO" id="GO:0005829">
    <property type="term" value="C:cytosol"/>
    <property type="evidence" value="ECO:0007669"/>
    <property type="project" value="TreeGrafter"/>
</dbReference>
<dbReference type="SMART" id="SM01120">
    <property type="entry name" value="Dak2"/>
    <property type="match status" value="1"/>
</dbReference>
<dbReference type="FunFam" id="1.25.40.340:FF:000002">
    <property type="entry name" value="Dihydroxyacetone kinase, L subunit"/>
    <property type="match status" value="1"/>
</dbReference>
<gene>
    <name evidence="4" type="primary">dhaL</name>
    <name evidence="4" type="ORF">FHG71_23220</name>
</gene>
<sequence length="209" mass="21481">MSDFTTRDLDALFEALVTKMAEERDHLCRLDGVIGDADHGIAMLQGMTAARDAVVALPEGTLQDKLNAAAKGFLNAVGASSGPLYATAFLRAGKAAGPRAAMPREETPALVAAMAEGIAHRGKAQVGQKTMFDAWAPAAEAAGSDGPLPERLSRIARAAEAGAQGTADLVAQLGRAARLGDRSLGHPDPGAVSAAMIVATMARHFEDPA</sequence>
<dbReference type="OrthoDB" id="9800291at2"/>
<dbReference type="InterPro" id="IPR036117">
    <property type="entry name" value="DhaL_dom_sf"/>
</dbReference>
<dbReference type="SUPFAM" id="SSF101473">
    <property type="entry name" value="DhaL-like"/>
    <property type="match status" value="1"/>
</dbReference>
<dbReference type="InterPro" id="IPR004007">
    <property type="entry name" value="DhaL_dom"/>
</dbReference>
<name>A0A5C4N306_9RHOB</name>
<dbReference type="EMBL" id="VDFV01000144">
    <property type="protein sequence ID" value="TNC58966.1"/>
    <property type="molecule type" value="Genomic_DNA"/>
</dbReference>
<dbReference type="Gene3D" id="1.25.40.340">
    <property type="match status" value="1"/>
</dbReference>
<proteinExistence type="predicted"/>
<evidence type="ECO:0000313" key="5">
    <source>
        <dbReference type="Proteomes" id="UP000305709"/>
    </source>
</evidence>
<protein>
    <submittedName>
        <fullName evidence="4">Dihydroxyacetone kinase subunit L</fullName>
    </submittedName>
</protein>
<keyword evidence="2 4" id="KW-0418">Kinase</keyword>
<accession>A0A5C4N306</accession>
<dbReference type="PROSITE" id="PS51480">
    <property type="entry name" value="DHAL"/>
    <property type="match status" value="1"/>
</dbReference>
<reference evidence="4 5" key="1">
    <citation type="submission" date="2019-06" db="EMBL/GenBank/DDBJ databases">
        <authorList>
            <person name="Jiang L."/>
        </authorList>
    </citation>
    <scope>NUCLEOTIDE SEQUENCE [LARGE SCALE GENOMIC DNA]</scope>
    <source>
        <strain evidence="4 5">YIM 48858</strain>
    </source>
</reference>
<dbReference type="PANTHER" id="PTHR28629:SF4">
    <property type="entry name" value="TRIOKINASE_FMN CYCLASE"/>
    <property type="match status" value="1"/>
</dbReference>
<dbReference type="PANTHER" id="PTHR28629">
    <property type="entry name" value="TRIOKINASE/FMN CYCLASE"/>
    <property type="match status" value="1"/>
</dbReference>
<dbReference type="Pfam" id="PF02734">
    <property type="entry name" value="Dak2"/>
    <property type="match status" value="1"/>
</dbReference>
<dbReference type="InterPro" id="IPR012737">
    <property type="entry name" value="DhaK_L_YcgS"/>
</dbReference>
<dbReference type="RefSeq" id="WP_139084169.1">
    <property type="nucleotide sequence ID" value="NZ_VDFV01000144.1"/>
</dbReference>
<comment type="caution">
    <text evidence="4">The sequence shown here is derived from an EMBL/GenBank/DDBJ whole genome shotgun (WGS) entry which is preliminary data.</text>
</comment>
<dbReference type="NCBIfam" id="TIGR02365">
    <property type="entry name" value="dha_L_ycgS"/>
    <property type="match status" value="1"/>
</dbReference>
<evidence type="ECO:0000259" key="3">
    <source>
        <dbReference type="PROSITE" id="PS51480"/>
    </source>
</evidence>
<feature type="domain" description="DhaL" evidence="3">
    <location>
        <begin position="7"/>
        <end position="203"/>
    </location>
</feature>
<keyword evidence="1" id="KW-0808">Transferase</keyword>
<keyword evidence="5" id="KW-1185">Reference proteome</keyword>
<dbReference type="InterPro" id="IPR050861">
    <property type="entry name" value="Dihydroxyacetone_Kinase"/>
</dbReference>
<organism evidence="4 5">
    <name type="scientific">Rubellimicrobium roseum</name>
    <dbReference type="NCBI Taxonomy" id="687525"/>
    <lineage>
        <taxon>Bacteria</taxon>
        <taxon>Pseudomonadati</taxon>
        <taxon>Pseudomonadota</taxon>
        <taxon>Alphaproteobacteria</taxon>
        <taxon>Rhodobacterales</taxon>
        <taxon>Roseobacteraceae</taxon>
        <taxon>Rubellimicrobium</taxon>
    </lineage>
</organism>
<dbReference type="AlphaFoldDB" id="A0A5C4N306"/>
<dbReference type="GO" id="GO:0019563">
    <property type="term" value="P:glycerol catabolic process"/>
    <property type="evidence" value="ECO:0007669"/>
    <property type="project" value="TreeGrafter"/>
</dbReference>
<evidence type="ECO:0000256" key="1">
    <source>
        <dbReference type="ARBA" id="ARBA00022679"/>
    </source>
</evidence>
<dbReference type="Proteomes" id="UP000305709">
    <property type="component" value="Unassembled WGS sequence"/>
</dbReference>
<dbReference type="GO" id="GO:0004371">
    <property type="term" value="F:glycerone kinase activity"/>
    <property type="evidence" value="ECO:0007669"/>
    <property type="project" value="InterPro"/>
</dbReference>
<evidence type="ECO:0000313" key="4">
    <source>
        <dbReference type="EMBL" id="TNC58966.1"/>
    </source>
</evidence>
<evidence type="ECO:0000256" key="2">
    <source>
        <dbReference type="ARBA" id="ARBA00022777"/>
    </source>
</evidence>